<name>A0ABR3V7U0_HUMIN</name>
<comment type="caution">
    <text evidence="1">The sequence shown here is derived from an EMBL/GenBank/DDBJ whole genome shotgun (WGS) entry which is preliminary data.</text>
</comment>
<organism evidence="1 2">
    <name type="scientific">Humicola insolens</name>
    <name type="common">Soft-rot fungus</name>
    <dbReference type="NCBI Taxonomy" id="85995"/>
    <lineage>
        <taxon>Eukaryota</taxon>
        <taxon>Fungi</taxon>
        <taxon>Dikarya</taxon>
        <taxon>Ascomycota</taxon>
        <taxon>Pezizomycotina</taxon>
        <taxon>Sordariomycetes</taxon>
        <taxon>Sordariomycetidae</taxon>
        <taxon>Sordariales</taxon>
        <taxon>Chaetomiaceae</taxon>
        <taxon>Mycothermus</taxon>
    </lineage>
</organism>
<keyword evidence="2" id="KW-1185">Reference proteome</keyword>
<reference evidence="1 2" key="1">
    <citation type="journal article" date="2024" name="Commun. Biol.">
        <title>Comparative genomic analysis of thermophilic fungi reveals convergent evolutionary adaptations and gene losses.</title>
        <authorList>
            <person name="Steindorff A.S."/>
            <person name="Aguilar-Pontes M.V."/>
            <person name="Robinson A.J."/>
            <person name="Andreopoulos B."/>
            <person name="LaButti K."/>
            <person name="Kuo A."/>
            <person name="Mondo S."/>
            <person name="Riley R."/>
            <person name="Otillar R."/>
            <person name="Haridas S."/>
            <person name="Lipzen A."/>
            <person name="Grimwood J."/>
            <person name="Schmutz J."/>
            <person name="Clum A."/>
            <person name="Reid I.D."/>
            <person name="Moisan M.C."/>
            <person name="Butler G."/>
            <person name="Nguyen T.T.M."/>
            <person name="Dewar K."/>
            <person name="Conant G."/>
            <person name="Drula E."/>
            <person name="Henrissat B."/>
            <person name="Hansel C."/>
            <person name="Singer S."/>
            <person name="Hutchinson M.I."/>
            <person name="de Vries R.P."/>
            <person name="Natvig D.O."/>
            <person name="Powell A.J."/>
            <person name="Tsang A."/>
            <person name="Grigoriev I.V."/>
        </authorList>
    </citation>
    <scope>NUCLEOTIDE SEQUENCE [LARGE SCALE GENOMIC DNA]</scope>
    <source>
        <strain evidence="1 2">CBS 620.91</strain>
    </source>
</reference>
<gene>
    <name evidence="1" type="ORF">VTJ49DRAFT_3326</name>
</gene>
<proteinExistence type="predicted"/>
<sequence length="94" mass="10984">MTVTVGTCNICAQAFEQWLYHDLGIHYYDKKKTRWGWEFAIHLASDPQRNPSALFAMCWAQLKDIFTFQYHQARMRGGEVDEWPQLDLGRVGMG</sequence>
<evidence type="ECO:0000313" key="2">
    <source>
        <dbReference type="Proteomes" id="UP001583172"/>
    </source>
</evidence>
<evidence type="ECO:0000313" key="1">
    <source>
        <dbReference type="EMBL" id="KAL1837853.1"/>
    </source>
</evidence>
<dbReference type="Proteomes" id="UP001583172">
    <property type="component" value="Unassembled WGS sequence"/>
</dbReference>
<protein>
    <submittedName>
        <fullName evidence="1">Uncharacterized protein</fullName>
    </submittedName>
</protein>
<dbReference type="EMBL" id="JAZGSY010000258">
    <property type="protein sequence ID" value="KAL1837853.1"/>
    <property type="molecule type" value="Genomic_DNA"/>
</dbReference>
<accession>A0ABR3V7U0</accession>